<dbReference type="Gene3D" id="3.90.70.10">
    <property type="entry name" value="Cysteine proteinases"/>
    <property type="match status" value="1"/>
</dbReference>
<evidence type="ECO:0000256" key="9">
    <source>
        <dbReference type="ARBA" id="ARBA00031500"/>
    </source>
</evidence>
<evidence type="ECO:0000259" key="11">
    <source>
        <dbReference type="PROSITE" id="PS50144"/>
    </source>
</evidence>
<feature type="domain" description="USP" evidence="12">
    <location>
        <begin position="460"/>
        <end position="770"/>
    </location>
</feature>
<keyword evidence="8" id="KW-0788">Thiol protease</keyword>
<dbReference type="GO" id="GO:0016579">
    <property type="term" value="P:protein deubiquitination"/>
    <property type="evidence" value="ECO:0007669"/>
    <property type="project" value="InterPro"/>
</dbReference>
<evidence type="ECO:0000256" key="3">
    <source>
        <dbReference type="ARBA" id="ARBA00012759"/>
    </source>
</evidence>
<evidence type="ECO:0000256" key="7">
    <source>
        <dbReference type="ARBA" id="ARBA00022801"/>
    </source>
</evidence>
<evidence type="ECO:0000256" key="5">
    <source>
        <dbReference type="ARBA" id="ARBA00022670"/>
    </source>
</evidence>
<sequence length="1354" mass="158048">TTHHLVIEKIDRLRYENIESKNFVLINKRWYILIQLDKSIGSINFDTFKIHLICESSDEDTFNINVKVSILPYNPLYQPKTEFVQYTILSPCDPLFPPIKYKLTSLLTKNYAMNNTLQMEISIERDTPLIEIIQNPDFIVKYLQDTNKVSNFSISLNAGRLLEAPLESSIFKCYLGEWYAIVKFEQKKESDDELLFFFIFKKINLEYKNIKITIKMSPVIDYDLPIVKECDYKSVTPKDVLKPITFYLHENELQKYISEDLLKFVVKFEPHDNIEINIVTLIRSDEDSKTDFITETINLSESLDLDHAMDSEGRLRFVVNNFINKTDNNVQTRLHSDSIRVRNMNWRILLMRPSYANENRLSFFLKVDSPDDNVSWNVNASAKLKLCSLNGQDDIEKSIRHVFNHRENDWGYKSFVAWEILTNDKGVYVTPDGSFTVEAHIQADAPHGLSWDSKVQTGYVGIRNQGATCYMNSVLQTFFFTNKLRKSIYEIPTDDSKSSNNVAFSMQRLFYELQTSKKEILTKQLTKSFGWESVDSLMQQDVQEFLRVLLDNLETKMKGTVVENVVPELFKGDYTSYISCIDVDYSSEVHESFYDIQLNIKNIKGVEESFEDYVKCEILDGDNKYKAGDHGLQKAEKGVIFTKFPPVLHLLLKRFQYDMYSDSNEKIYDRFEFPERLDLTRFLREPRKNDDLAIYRLQAVLVHAGDNSGGHYVAYIDPMCNGKWFKFDDEIVCQCSKEQAIENNFGGDYHDGDHYFKNATSAYMLVYINESEIEQLLLDILLTDIPGNVVARLKDEIECENVKNRCSSSVNIELYHSNDMKNCTGIDFTDLECEKKCYVLPKYSTFQTVKNAVASLEEREFRLYLCQQNGRTWKMIYIGDEDLPHGTLESLVCSTIKFYIEILEDSKFDYIEQCFNPTTDYIMFVKFFEPLNDKVYHLGTLIISCSDTLLSIITRATQKFSNLINTEILNNVTESNMEELDLNMYYIHRDNFTKIDDSLFEISFHSKSDLKHHDGDILIFERNVENEPVTTIEQFIAYKWYSVDILVYNDNDLEQKRFVLELNMRDNYENLIQEVATKLNITPDCIILYRCIIYDNKLRVSNIIEHNSDEISDILMINERQCISERPVRMIMYKILNKVRHNTEKSIKIGVIFSEDKLHRDVIVNTTQKDNIGHLIAYVLETLGIEKPVTEFRCMAIKDHAIINVLPFDKLIHPLKHMLNIDTINKNNSSVENQHEHERLITCTHFVGEPNYAFGNPFILKIVKSESFEKLTSRIREMTSLPSYDKFRIVLVNGSKCKYIDEKNPTVSLIFELINPKESINKTIEDSIWIGIDHPNRTNKRNRVANERSIRINN</sequence>
<dbReference type="PROSITE" id="PS50144">
    <property type="entry name" value="MATH"/>
    <property type="match status" value="1"/>
</dbReference>
<reference evidence="13 14" key="1">
    <citation type="submission" date="2016-04" db="EMBL/GenBank/DDBJ databases">
        <title>The genome of Intoshia linei affirms orthonectids as highly simplified spiralians.</title>
        <authorList>
            <person name="Mikhailov K.V."/>
            <person name="Slusarev G.S."/>
            <person name="Nikitin M.A."/>
            <person name="Logacheva M.D."/>
            <person name="Penin A."/>
            <person name="Aleoshin V."/>
            <person name="Panchin Y.V."/>
        </authorList>
    </citation>
    <scope>NUCLEOTIDE SEQUENCE [LARGE SCALE GENOMIC DNA]</scope>
    <source>
        <strain evidence="13">Intl2013</strain>
        <tissue evidence="13">Whole animal</tissue>
    </source>
</reference>
<dbReference type="PANTHER" id="PTHR24006">
    <property type="entry name" value="UBIQUITIN CARBOXYL-TERMINAL HYDROLASE"/>
    <property type="match status" value="1"/>
</dbReference>
<dbReference type="PROSITE" id="PS50235">
    <property type="entry name" value="USP_3"/>
    <property type="match status" value="1"/>
</dbReference>
<evidence type="ECO:0000313" key="14">
    <source>
        <dbReference type="Proteomes" id="UP000078046"/>
    </source>
</evidence>
<dbReference type="GO" id="GO:0004843">
    <property type="term" value="F:cysteine-type deubiquitinase activity"/>
    <property type="evidence" value="ECO:0007669"/>
    <property type="project" value="UniProtKB-EC"/>
</dbReference>
<dbReference type="Proteomes" id="UP000078046">
    <property type="component" value="Unassembled WGS sequence"/>
</dbReference>
<dbReference type="OrthoDB" id="289038at2759"/>
<keyword evidence="5" id="KW-0645">Protease</keyword>
<accession>A0A177AW56</accession>
<dbReference type="PANTHER" id="PTHR24006:SF644">
    <property type="entry name" value="UBIQUITIN CARBOXYL-TERMINAL HYDROLASE 7"/>
    <property type="match status" value="1"/>
</dbReference>
<comment type="caution">
    <text evidence="13">The sequence shown here is derived from an EMBL/GenBank/DDBJ whole genome shotgun (WGS) entry which is preliminary data.</text>
</comment>
<dbReference type="InterPro" id="IPR024729">
    <property type="entry name" value="USP7_ICP0-binding_dom"/>
</dbReference>
<dbReference type="InterPro" id="IPR008974">
    <property type="entry name" value="TRAF-like"/>
</dbReference>
<dbReference type="GO" id="GO:0005634">
    <property type="term" value="C:nucleus"/>
    <property type="evidence" value="ECO:0007669"/>
    <property type="project" value="TreeGrafter"/>
</dbReference>
<dbReference type="Pfam" id="PF00917">
    <property type="entry name" value="MATH"/>
    <property type="match status" value="1"/>
</dbReference>
<dbReference type="InterPro" id="IPR050164">
    <property type="entry name" value="Peptidase_C19"/>
</dbReference>
<evidence type="ECO:0000256" key="2">
    <source>
        <dbReference type="ARBA" id="ARBA00009085"/>
    </source>
</evidence>
<dbReference type="CDD" id="cd02659">
    <property type="entry name" value="peptidase_C19C"/>
    <property type="match status" value="1"/>
</dbReference>
<keyword evidence="14" id="KW-1185">Reference proteome</keyword>
<dbReference type="InterPro" id="IPR018200">
    <property type="entry name" value="USP_CS"/>
</dbReference>
<dbReference type="Pfam" id="PF00443">
    <property type="entry name" value="UCH"/>
    <property type="match status" value="1"/>
</dbReference>
<dbReference type="GO" id="GO:0006508">
    <property type="term" value="P:proteolysis"/>
    <property type="evidence" value="ECO:0007669"/>
    <property type="project" value="UniProtKB-KW"/>
</dbReference>
<gene>
    <name evidence="13" type="ORF">A3Q56_06062</name>
</gene>
<protein>
    <recommendedName>
        <fullName evidence="4">Ubiquitin carboxyl-terminal hydrolase 7</fullName>
        <ecNumber evidence="3">3.4.19.12</ecNumber>
    </recommendedName>
    <alternativeName>
        <fullName evidence="10">Ubiquitin thioesterase 7</fullName>
    </alternativeName>
    <alternativeName>
        <fullName evidence="9">Ubiquitin-specific-processing protease 7</fullName>
    </alternativeName>
</protein>
<dbReference type="InterPro" id="IPR029346">
    <property type="entry name" value="USP_C"/>
</dbReference>
<evidence type="ECO:0000256" key="4">
    <source>
        <dbReference type="ARBA" id="ARBA00021393"/>
    </source>
</evidence>
<evidence type="ECO:0000259" key="12">
    <source>
        <dbReference type="PROSITE" id="PS50235"/>
    </source>
</evidence>
<evidence type="ECO:0000256" key="10">
    <source>
        <dbReference type="ARBA" id="ARBA00031508"/>
    </source>
</evidence>
<dbReference type="GO" id="GO:0005829">
    <property type="term" value="C:cytosol"/>
    <property type="evidence" value="ECO:0007669"/>
    <property type="project" value="TreeGrafter"/>
</dbReference>
<dbReference type="EC" id="3.4.19.12" evidence="3"/>
<dbReference type="Pfam" id="PF14533">
    <property type="entry name" value="USP7_C2"/>
    <property type="match status" value="1"/>
</dbReference>
<dbReference type="Pfam" id="PF12436">
    <property type="entry name" value="USP7_ICP0_bdg"/>
    <property type="match status" value="1"/>
</dbReference>
<dbReference type="Gene3D" id="2.60.210.10">
    <property type="entry name" value="Apoptosis, Tumor Necrosis Factor Receptor Associated Protein 2, Chain A"/>
    <property type="match status" value="1"/>
</dbReference>
<dbReference type="PROSITE" id="PS00972">
    <property type="entry name" value="USP_1"/>
    <property type="match status" value="1"/>
</dbReference>
<dbReference type="SUPFAM" id="SSF54001">
    <property type="entry name" value="Cysteine proteinases"/>
    <property type="match status" value="1"/>
</dbReference>
<evidence type="ECO:0000313" key="13">
    <source>
        <dbReference type="EMBL" id="OAF66226.1"/>
    </source>
</evidence>
<dbReference type="EMBL" id="LWCA01000998">
    <property type="protein sequence ID" value="OAF66226.1"/>
    <property type="molecule type" value="Genomic_DNA"/>
</dbReference>
<comment type="similarity">
    <text evidence="2">Belongs to the peptidase C19 family.</text>
</comment>
<dbReference type="GO" id="GO:0031647">
    <property type="term" value="P:regulation of protein stability"/>
    <property type="evidence" value="ECO:0007669"/>
    <property type="project" value="TreeGrafter"/>
</dbReference>
<dbReference type="InterPro" id="IPR002083">
    <property type="entry name" value="MATH/TRAF_dom"/>
</dbReference>
<dbReference type="InterPro" id="IPR038765">
    <property type="entry name" value="Papain-like_cys_pep_sf"/>
</dbReference>
<dbReference type="Gene3D" id="3.10.20.90">
    <property type="entry name" value="Phosphatidylinositol 3-kinase Catalytic Subunit, Chain A, domain 1"/>
    <property type="match status" value="1"/>
</dbReference>
<dbReference type="SMART" id="SM00061">
    <property type="entry name" value="MATH"/>
    <property type="match status" value="1"/>
</dbReference>
<keyword evidence="7" id="KW-0378">Hydrolase</keyword>
<keyword evidence="6" id="KW-0833">Ubl conjugation pathway</keyword>
<dbReference type="PROSITE" id="PS00973">
    <property type="entry name" value="USP_2"/>
    <property type="match status" value="1"/>
</dbReference>
<feature type="domain" description="MATH" evidence="11">
    <location>
        <begin position="312"/>
        <end position="441"/>
    </location>
</feature>
<dbReference type="SUPFAM" id="SSF49599">
    <property type="entry name" value="TRAF domain-like"/>
    <property type="match status" value="1"/>
</dbReference>
<dbReference type="InterPro" id="IPR028889">
    <property type="entry name" value="USP"/>
</dbReference>
<comment type="catalytic activity">
    <reaction evidence="1">
        <text>Thiol-dependent hydrolysis of ester, thioester, amide, peptide and isopeptide bonds formed by the C-terminal Gly of ubiquitin (a 76-residue protein attached to proteins as an intracellular targeting signal).</text>
        <dbReference type="EC" id="3.4.19.12"/>
    </reaction>
</comment>
<dbReference type="InterPro" id="IPR001394">
    <property type="entry name" value="Peptidase_C19_UCH"/>
</dbReference>
<evidence type="ECO:0000256" key="6">
    <source>
        <dbReference type="ARBA" id="ARBA00022786"/>
    </source>
</evidence>
<proteinExistence type="inferred from homology"/>
<feature type="non-terminal residue" evidence="13">
    <location>
        <position position="1"/>
    </location>
</feature>
<evidence type="ECO:0000256" key="1">
    <source>
        <dbReference type="ARBA" id="ARBA00000707"/>
    </source>
</evidence>
<name>A0A177AW56_9BILA</name>
<evidence type="ECO:0000256" key="8">
    <source>
        <dbReference type="ARBA" id="ARBA00022807"/>
    </source>
</evidence>
<organism evidence="13 14">
    <name type="scientific">Intoshia linei</name>
    <dbReference type="NCBI Taxonomy" id="1819745"/>
    <lineage>
        <taxon>Eukaryota</taxon>
        <taxon>Metazoa</taxon>
        <taxon>Spiralia</taxon>
        <taxon>Lophotrochozoa</taxon>
        <taxon>Mesozoa</taxon>
        <taxon>Orthonectida</taxon>
        <taxon>Rhopaluridae</taxon>
        <taxon>Intoshia</taxon>
    </lineage>
</organism>